<organism evidence="2 3">
    <name type="scientific">Mucilaginibacter pallidiroseus</name>
    <dbReference type="NCBI Taxonomy" id="2599295"/>
    <lineage>
        <taxon>Bacteria</taxon>
        <taxon>Pseudomonadati</taxon>
        <taxon>Bacteroidota</taxon>
        <taxon>Sphingobacteriia</taxon>
        <taxon>Sphingobacteriales</taxon>
        <taxon>Sphingobacteriaceae</taxon>
        <taxon>Mucilaginibacter</taxon>
    </lineage>
</organism>
<dbReference type="Proteomes" id="UP000320042">
    <property type="component" value="Unassembled WGS sequence"/>
</dbReference>
<accession>A0A563UDA4</accession>
<proteinExistence type="predicted"/>
<dbReference type="EMBL" id="VOEJ01000004">
    <property type="protein sequence ID" value="TWR29296.1"/>
    <property type="molecule type" value="Genomic_DNA"/>
</dbReference>
<feature type="chain" id="PRO_5021738650" evidence="1">
    <location>
        <begin position="24"/>
        <end position="177"/>
    </location>
</feature>
<reference evidence="2 3" key="1">
    <citation type="submission" date="2019-07" db="EMBL/GenBank/DDBJ databases">
        <authorList>
            <person name="Kim J."/>
        </authorList>
    </citation>
    <scope>NUCLEOTIDE SEQUENCE [LARGE SCALE GENOMIC DNA]</scope>
    <source>
        <strain evidence="3">dk17</strain>
    </source>
</reference>
<dbReference type="AlphaFoldDB" id="A0A563UDA4"/>
<protein>
    <submittedName>
        <fullName evidence="2">Uncharacterized protein</fullName>
    </submittedName>
</protein>
<sequence>MISANIFKLFFALAIAVTLSACSKKLNSEGCPTNQMCTMEFATLGLQFVDGAGNAVAVKNVTITNKRTNQPIVANNDAPASGNYVIVTDANKKRNYLQPAMMLKWLRRLPTVVQKRLFIKYQVVAIATLKLFRAIQKLCFNNGSFIQTLSYETTPHHYCCFIVNSICCLQAIWQINR</sequence>
<keyword evidence="3" id="KW-1185">Reference proteome</keyword>
<comment type="caution">
    <text evidence="2">The sequence shown here is derived from an EMBL/GenBank/DDBJ whole genome shotgun (WGS) entry which is preliminary data.</text>
</comment>
<gene>
    <name evidence="2" type="ORF">FPZ43_10060</name>
</gene>
<keyword evidence="1" id="KW-0732">Signal</keyword>
<evidence type="ECO:0000313" key="3">
    <source>
        <dbReference type="Proteomes" id="UP000320042"/>
    </source>
</evidence>
<evidence type="ECO:0000256" key="1">
    <source>
        <dbReference type="SAM" id="SignalP"/>
    </source>
</evidence>
<name>A0A563UDA4_9SPHI</name>
<feature type="signal peptide" evidence="1">
    <location>
        <begin position="1"/>
        <end position="23"/>
    </location>
</feature>
<evidence type="ECO:0000313" key="2">
    <source>
        <dbReference type="EMBL" id="TWR29296.1"/>
    </source>
</evidence>